<dbReference type="PATRIC" id="fig|1423790.3.peg.1609"/>
<sequence>MNNQLDRKTETIDYYRQEASGYYDIKQTFHSICVIEFLDNTLTEANLIMKNENIDQPDLLDKDVYKIRITTRDAGCRELTLDKWPDKVKQLFNRSSEDFDVFFDPLESLGIIKKRHMALLFMANA</sequence>
<dbReference type="EMBL" id="CAKD01000010">
    <property type="protein sequence ID" value="CCI84694.1"/>
    <property type="molecule type" value="Genomic_DNA"/>
</dbReference>
<keyword evidence="2" id="KW-1185">Reference proteome</keyword>
<evidence type="ECO:0000313" key="2">
    <source>
        <dbReference type="Proteomes" id="UP000009311"/>
    </source>
</evidence>
<dbReference type="AlphaFoldDB" id="I7KKP8"/>
<evidence type="ECO:0000313" key="1">
    <source>
        <dbReference type="EMBL" id="CCI84694.1"/>
    </source>
</evidence>
<dbReference type="RefSeq" id="WP_009559248.1">
    <property type="nucleotide sequence ID" value="NZ_AYZN01000006.1"/>
</dbReference>
<protein>
    <submittedName>
        <fullName evidence="1">Uncharacterized protein</fullName>
    </submittedName>
</protein>
<comment type="caution">
    <text evidence="1">The sequence shown here is derived from an EMBL/GenBank/DDBJ whole genome shotgun (WGS) entry which is preliminary data.</text>
</comment>
<gene>
    <name evidence="1" type="ORF">BN53_01015</name>
</gene>
<proteinExistence type="predicted"/>
<name>I7KKP8_9LACO</name>
<accession>I7KKP8</accession>
<reference evidence="1 2" key="1">
    <citation type="submission" date="2012-06" db="EMBL/GenBank/DDBJ databases">
        <title>Draft Genome Sequence of Lactobacillus pasteurii CRBIP 24.76T.</title>
        <authorList>
            <person name="Cousin S."/>
            <person name="Bouchier C."/>
            <person name="Loux V."/>
            <person name="Ma L."/>
            <person name="Creno S."/>
            <person name="Bizet C."/>
            <person name="Clermont D."/>
        </authorList>
    </citation>
    <scope>NUCLEOTIDE SEQUENCE [LARGE SCALE GENOMIC DNA]</scope>
    <source>
        <strain evidence="2">CRBIP 24.76T</strain>
    </source>
</reference>
<dbReference type="Proteomes" id="UP000009311">
    <property type="component" value="Unassembled WGS sequence"/>
</dbReference>
<organism evidence="1 2">
    <name type="scientific">Lactobacillus pasteurii DSM 23907 = CRBIP 24.76</name>
    <dbReference type="NCBI Taxonomy" id="1423790"/>
    <lineage>
        <taxon>Bacteria</taxon>
        <taxon>Bacillati</taxon>
        <taxon>Bacillota</taxon>
        <taxon>Bacilli</taxon>
        <taxon>Lactobacillales</taxon>
        <taxon>Lactobacillaceae</taxon>
        <taxon>Lactobacillus</taxon>
    </lineage>
</organism>